<dbReference type="PANTHER" id="PTHR13318">
    <property type="entry name" value="PARTNER OF PAIRED, ISOFORM B-RELATED"/>
    <property type="match status" value="1"/>
</dbReference>
<dbReference type="SMART" id="SM00367">
    <property type="entry name" value="LRR_CC"/>
    <property type="match status" value="12"/>
</dbReference>
<dbReference type="InterPro" id="IPR057207">
    <property type="entry name" value="FBXL15_LRR"/>
</dbReference>
<dbReference type="InterPro" id="IPR001810">
    <property type="entry name" value="F-box_dom"/>
</dbReference>
<reference evidence="2" key="1">
    <citation type="submission" date="2021-01" db="EMBL/GenBank/DDBJ databases">
        <title>Metabolic potential, ecology and presence of endohyphal bacteria is reflected in genomic diversity of Mucoromycotina.</title>
        <authorList>
            <person name="Muszewska A."/>
            <person name="Okrasinska A."/>
            <person name="Steczkiewicz K."/>
            <person name="Drgas O."/>
            <person name="Orlowska M."/>
            <person name="Perlinska-Lenart U."/>
            <person name="Aleksandrzak-Piekarczyk T."/>
            <person name="Szatraj K."/>
            <person name="Zielenkiewicz U."/>
            <person name="Pilsyk S."/>
            <person name="Malc E."/>
            <person name="Mieczkowski P."/>
            <person name="Kruszewska J.S."/>
            <person name="Biernat P."/>
            <person name="Pawlowska J."/>
        </authorList>
    </citation>
    <scope>NUCLEOTIDE SEQUENCE</scope>
    <source>
        <strain evidence="2">WA0000018081</strain>
    </source>
</reference>
<protein>
    <recommendedName>
        <fullName evidence="1">F-box domain-containing protein</fullName>
    </recommendedName>
</protein>
<accession>A0A8H7VVR8</accession>
<organism evidence="2 3">
    <name type="scientific">Thamnidium elegans</name>
    <dbReference type="NCBI Taxonomy" id="101142"/>
    <lineage>
        <taxon>Eukaryota</taxon>
        <taxon>Fungi</taxon>
        <taxon>Fungi incertae sedis</taxon>
        <taxon>Mucoromycota</taxon>
        <taxon>Mucoromycotina</taxon>
        <taxon>Mucoromycetes</taxon>
        <taxon>Mucorales</taxon>
        <taxon>Mucorineae</taxon>
        <taxon>Mucoraceae</taxon>
        <taxon>Thamnidium</taxon>
    </lineage>
</organism>
<evidence type="ECO:0000313" key="2">
    <source>
        <dbReference type="EMBL" id="KAG2228939.1"/>
    </source>
</evidence>
<dbReference type="InterPro" id="IPR032675">
    <property type="entry name" value="LRR_dom_sf"/>
</dbReference>
<dbReference type="SUPFAM" id="SSF81383">
    <property type="entry name" value="F-box domain"/>
    <property type="match status" value="1"/>
</dbReference>
<comment type="caution">
    <text evidence="2">The sequence shown here is derived from an EMBL/GenBank/DDBJ whole genome shotgun (WGS) entry which is preliminary data.</text>
</comment>
<feature type="non-terminal residue" evidence="2">
    <location>
        <position position="1"/>
    </location>
</feature>
<feature type="domain" description="F-box" evidence="1">
    <location>
        <begin position="1"/>
        <end position="44"/>
    </location>
</feature>
<gene>
    <name evidence="2" type="ORF">INT48_001514</name>
</gene>
<keyword evidence="3" id="KW-1185">Reference proteome</keyword>
<dbReference type="Pfam" id="PF12937">
    <property type="entry name" value="F-box-like"/>
    <property type="match status" value="1"/>
</dbReference>
<dbReference type="InterPro" id="IPR036047">
    <property type="entry name" value="F-box-like_dom_sf"/>
</dbReference>
<dbReference type="GO" id="GO:0019005">
    <property type="term" value="C:SCF ubiquitin ligase complex"/>
    <property type="evidence" value="ECO:0007669"/>
    <property type="project" value="TreeGrafter"/>
</dbReference>
<name>A0A8H7VVR8_9FUNG</name>
<dbReference type="PROSITE" id="PS50181">
    <property type="entry name" value="FBOX"/>
    <property type="match status" value="1"/>
</dbReference>
<dbReference type="SUPFAM" id="SSF52047">
    <property type="entry name" value="RNI-like"/>
    <property type="match status" value="1"/>
</dbReference>
<dbReference type="Pfam" id="PF25372">
    <property type="entry name" value="DUF7885"/>
    <property type="match status" value="1"/>
</dbReference>
<dbReference type="AlphaFoldDB" id="A0A8H7VVR8"/>
<evidence type="ECO:0000313" key="3">
    <source>
        <dbReference type="Proteomes" id="UP000613177"/>
    </source>
</evidence>
<proteinExistence type="predicted"/>
<dbReference type="GO" id="GO:0031146">
    <property type="term" value="P:SCF-dependent proteasomal ubiquitin-dependent protein catabolic process"/>
    <property type="evidence" value="ECO:0007669"/>
    <property type="project" value="TreeGrafter"/>
</dbReference>
<dbReference type="Gene3D" id="3.80.10.10">
    <property type="entry name" value="Ribonuclease Inhibitor"/>
    <property type="match status" value="2"/>
</dbReference>
<dbReference type="Proteomes" id="UP000613177">
    <property type="component" value="Unassembled WGS sequence"/>
</dbReference>
<evidence type="ECO:0000259" key="1">
    <source>
        <dbReference type="PROSITE" id="PS50181"/>
    </source>
</evidence>
<sequence length="514" mass="58484">MKNIPSELIVQILKQLPSDKDLLQCVYVDKRWSYLASELLWYKPNFIRSSSWLAFFTVIQSTQQSFPYTSFIRRINLTPLSTLVEDIHIITLNACQRLERLTLAGCSKLTDIGLCALINQQDHGIGSELISIDLNDVVQVTDTTILKVAFCCPNLQGLNLSMSQEQQLITDISICEVARQCKDLKRIKLNNCTKITEKSAVNLALNCPRLVEVDFTNCDINDNALTKIFNYCRDLRELRISQGDVTNTRISDEGFISSFLTLKQVKDSPVYYYEQLRLVDFTAISTISDQSIKSLIQAAPKIRNLVLNKCINITDESILAICKLGRYLHFLHLGHCSNITDRSITKLATLCNRLRYLDMACCIQITDKSVIELANLPKLKRIGLVKCSNITDISIGALTSHVRIANSLERIHLSYCTQLSVRAISRLLNVCHKLNHLSLTNVPSFLRSDLQQFCRSPPKDFSELQRRPFCVYSGKGVKDLTKFLNTLHETSLILDTNPNNHFFHQSNHYNHSYL</sequence>
<dbReference type="EMBL" id="JAEPRE010000334">
    <property type="protein sequence ID" value="KAG2228939.1"/>
    <property type="molecule type" value="Genomic_DNA"/>
</dbReference>
<dbReference type="InterPro" id="IPR006553">
    <property type="entry name" value="Leu-rich_rpt_Cys-con_subtyp"/>
</dbReference>